<accession>A0A5Q2FIQ5</accession>
<dbReference type="PANTHER" id="PTHR43464">
    <property type="entry name" value="METHYLTRANSFERASE"/>
    <property type="match status" value="1"/>
</dbReference>
<keyword evidence="6" id="KW-1185">Reference proteome</keyword>
<evidence type="ECO:0000313" key="6">
    <source>
        <dbReference type="Proteomes" id="UP000386847"/>
    </source>
</evidence>
<keyword evidence="1 5" id="KW-0489">Methyltransferase</keyword>
<organism evidence="5 6">
    <name type="scientific">Raineyella fluvialis</name>
    <dbReference type="NCBI Taxonomy" id="2662261"/>
    <lineage>
        <taxon>Bacteria</taxon>
        <taxon>Bacillati</taxon>
        <taxon>Actinomycetota</taxon>
        <taxon>Actinomycetes</taxon>
        <taxon>Propionibacteriales</taxon>
        <taxon>Propionibacteriaceae</taxon>
        <taxon>Raineyella</taxon>
    </lineage>
</organism>
<dbReference type="InterPro" id="IPR041698">
    <property type="entry name" value="Methyltransf_25"/>
</dbReference>
<reference evidence="5 6" key="1">
    <citation type="submission" date="2019-10" db="EMBL/GenBank/DDBJ databases">
        <title>Genomic analysis of Raineyella sp. CBA3103.</title>
        <authorList>
            <person name="Roh S.W."/>
        </authorList>
    </citation>
    <scope>NUCLEOTIDE SEQUENCE [LARGE SCALE GENOMIC DNA]</scope>
    <source>
        <strain evidence="5 6">CBA3103</strain>
    </source>
</reference>
<keyword evidence="3" id="KW-0949">S-adenosyl-L-methionine</keyword>
<dbReference type="CDD" id="cd02440">
    <property type="entry name" value="AdoMet_MTases"/>
    <property type="match status" value="1"/>
</dbReference>
<dbReference type="EMBL" id="CP045725">
    <property type="protein sequence ID" value="QGF24246.1"/>
    <property type="molecule type" value="Genomic_DNA"/>
</dbReference>
<evidence type="ECO:0000256" key="1">
    <source>
        <dbReference type="ARBA" id="ARBA00022603"/>
    </source>
</evidence>
<protein>
    <submittedName>
        <fullName evidence="5">Methyltransferase domain-containing protein</fullName>
    </submittedName>
</protein>
<evidence type="ECO:0000256" key="2">
    <source>
        <dbReference type="ARBA" id="ARBA00022679"/>
    </source>
</evidence>
<dbReference type="Gene3D" id="3.40.50.150">
    <property type="entry name" value="Vaccinia Virus protein VP39"/>
    <property type="match status" value="1"/>
</dbReference>
<dbReference type="Proteomes" id="UP000386847">
    <property type="component" value="Chromosome"/>
</dbReference>
<proteinExistence type="predicted"/>
<keyword evidence="2 5" id="KW-0808">Transferase</keyword>
<dbReference type="AlphaFoldDB" id="A0A5Q2FIQ5"/>
<dbReference type="RefSeq" id="WP_153572775.1">
    <property type="nucleotide sequence ID" value="NZ_CP045725.1"/>
</dbReference>
<dbReference type="GO" id="GO:0008168">
    <property type="term" value="F:methyltransferase activity"/>
    <property type="evidence" value="ECO:0007669"/>
    <property type="project" value="UniProtKB-KW"/>
</dbReference>
<evidence type="ECO:0000313" key="5">
    <source>
        <dbReference type="EMBL" id="QGF24246.1"/>
    </source>
</evidence>
<evidence type="ECO:0000259" key="4">
    <source>
        <dbReference type="Pfam" id="PF13649"/>
    </source>
</evidence>
<dbReference type="KEGG" id="rain:Rai3103_11860"/>
<dbReference type="Pfam" id="PF13649">
    <property type="entry name" value="Methyltransf_25"/>
    <property type="match status" value="1"/>
</dbReference>
<dbReference type="GO" id="GO:0032259">
    <property type="term" value="P:methylation"/>
    <property type="evidence" value="ECO:0007669"/>
    <property type="project" value="UniProtKB-KW"/>
</dbReference>
<sequence length="192" mass="20959">MTTSDAAQWDRRYAEHDHVWRAEPHEEVAALVPDLTPGAALDVAAGEGRHAIWLAERGWDVTAIDFSGVGLAKGEAEATRRGLAIDWVVDDVTTWQAPRTYDLVLVSFMHVTADVFTRLRRLVAPGGHLFVVGHALRNLTDGVGGPQDPAMLLDVPQLRTAAGDLTVLRLEEVERTTPDGVAIDIVLDARRD</sequence>
<name>A0A5Q2FIQ5_9ACTN</name>
<gene>
    <name evidence="5" type="ORF">Rai3103_11860</name>
</gene>
<dbReference type="PANTHER" id="PTHR43464:SF19">
    <property type="entry name" value="UBIQUINONE BIOSYNTHESIS O-METHYLTRANSFERASE, MITOCHONDRIAL"/>
    <property type="match status" value="1"/>
</dbReference>
<feature type="domain" description="Methyltransferase" evidence="4">
    <location>
        <begin position="41"/>
        <end position="127"/>
    </location>
</feature>
<dbReference type="InterPro" id="IPR029063">
    <property type="entry name" value="SAM-dependent_MTases_sf"/>
</dbReference>
<dbReference type="SUPFAM" id="SSF53335">
    <property type="entry name" value="S-adenosyl-L-methionine-dependent methyltransferases"/>
    <property type="match status" value="1"/>
</dbReference>
<evidence type="ECO:0000256" key="3">
    <source>
        <dbReference type="ARBA" id="ARBA00022691"/>
    </source>
</evidence>